<dbReference type="Pfam" id="PF08299">
    <property type="entry name" value="Bac_DnaA_C"/>
    <property type="match status" value="1"/>
</dbReference>
<dbReference type="GO" id="GO:0006270">
    <property type="term" value="P:DNA replication initiation"/>
    <property type="evidence" value="ECO:0007669"/>
    <property type="project" value="InterPro"/>
</dbReference>
<dbReference type="InterPro" id="IPR020591">
    <property type="entry name" value="Chromosome_initiator_DnaA-like"/>
</dbReference>
<evidence type="ECO:0000259" key="9">
    <source>
        <dbReference type="SMART" id="SM00382"/>
    </source>
</evidence>
<evidence type="ECO:0000259" key="10">
    <source>
        <dbReference type="SMART" id="SM00760"/>
    </source>
</evidence>
<dbReference type="SMART" id="SM00760">
    <property type="entry name" value="Bac_DnaA_C"/>
    <property type="match status" value="1"/>
</dbReference>
<evidence type="ECO:0000313" key="12">
    <source>
        <dbReference type="Proteomes" id="UP000320386"/>
    </source>
</evidence>
<dbReference type="GO" id="GO:0003688">
    <property type="term" value="F:DNA replication origin binding"/>
    <property type="evidence" value="ECO:0007669"/>
    <property type="project" value="InterPro"/>
</dbReference>
<dbReference type="InterPro" id="IPR010921">
    <property type="entry name" value="Trp_repressor/repl_initiator"/>
</dbReference>
<dbReference type="InterPro" id="IPR013159">
    <property type="entry name" value="DnaA_C"/>
</dbReference>
<dbReference type="PANTHER" id="PTHR30050:SF2">
    <property type="entry name" value="CHROMOSOMAL REPLICATION INITIATOR PROTEIN DNAA"/>
    <property type="match status" value="1"/>
</dbReference>
<evidence type="ECO:0000256" key="7">
    <source>
        <dbReference type="RuleBase" id="RU000577"/>
    </source>
</evidence>
<dbReference type="Gene3D" id="3.40.50.300">
    <property type="entry name" value="P-loop containing nucleotide triphosphate hydrolases"/>
    <property type="match status" value="1"/>
</dbReference>
<protein>
    <recommendedName>
        <fullName evidence="7">Chromosomal replication initiator protein DnaA</fullName>
    </recommendedName>
</protein>
<dbReference type="SUPFAM" id="SSF48295">
    <property type="entry name" value="TrpR-like"/>
    <property type="match status" value="1"/>
</dbReference>
<keyword evidence="1" id="KW-0963">Cytoplasm</keyword>
<dbReference type="InterPro" id="IPR027417">
    <property type="entry name" value="P-loop_NTPase"/>
</dbReference>
<dbReference type="InterPro" id="IPR003593">
    <property type="entry name" value="AAA+_ATPase"/>
</dbReference>
<evidence type="ECO:0000256" key="1">
    <source>
        <dbReference type="ARBA" id="ARBA00022490"/>
    </source>
</evidence>
<evidence type="ECO:0000256" key="8">
    <source>
        <dbReference type="RuleBase" id="RU004227"/>
    </source>
</evidence>
<keyword evidence="4 7" id="KW-0067">ATP-binding</keyword>
<dbReference type="Gene3D" id="1.10.8.60">
    <property type="match status" value="1"/>
</dbReference>
<gene>
    <name evidence="11" type="primary">dnaA_1</name>
    <name evidence="11" type="ORF">Pan265_00010</name>
</gene>
<dbReference type="Gene3D" id="3.30.300.180">
    <property type="match status" value="1"/>
</dbReference>
<evidence type="ECO:0000256" key="4">
    <source>
        <dbReference type="ARBA" id="ARBA00022840"/>
    </source>
</evidence>
<evidence type="ECO:0000256" key="3">
    <source>
        <dbReference type="ARBA" id="ARBA00022741"/>
    </source>
</evidence>
<feature type="domain" description="AAA+ ATPase" evidence="9">
    <location>
        <begin position="161"/>
        <end position="295"/>
    </location>
</feature>
<name>A0A518BT85_9BACT</name>
<dbReference type="PROSITE" id="PS01008">
    <property type="entry name" value="DNAA"/>
    <property type="match status" value="1"/>
</dbReference>
<dbReference type="CDD" id="cd06571">
    <property type="entry name" value="Bac_DnaA_C"/>
    <property type="match status" value="1"/>
</dbReference>
<dbReference type="EMBL" id="CP036280">
    <property type="protein sequence ID" value="QDU70180.1"/>
    <property type="molecule type" value="Genomic_DNA"/>
</dbReference>
<feature type="domain" description="Chromosomal replication initiator DnaA C-terminal" evidence="10">
    <location>
        <begin position="380"/>
        <end position="449"/>
    </location>
</feature>
<dbReference type="GO" id="GO:0008289">
    <property type="term" value="F:lipid binding"/>
    <property type="evidence" value="ECO:0007669"/>
    <property type="project" value="UniProtKB-KW"/>
</dbReference>
<reference evidence="11 12" key="1">
    <citation type="submission" date="2019-02" db="EMBL/GenBank/DDBJ databases">
        <title>Deep-cultivation of Planctomycetes and their phenomic and genomic characterization uncovers novel biology.</title>
        <authorList>
            <person name="Wiegand S."/>
            <person name="Jogler M."/>
            <person name="Boedeker C."/>
            <person name="Pinto D."/>
            <person name="Vollmers J."/>
            <person name="Rivas-Marin E."/>
            <person name="Kohn T."/>
            <person name="Peeters S.H."/>
            <person name="Heuer A."/>
            <person name="Rast P."/>
            <person name="Oberbeckmann S."/>
            <person name="Bunk B."/>
            <person name="Jeske O."/>
            <person name="Meyerdierks A."/>
            <person name="Storesund J.E."/>
            <person name="Kallscheuer N."/>
            <person name="Luecker S."/>
            <person name="Lage O.M."/>
            <person name="Pohl T."/>
            <person name="Merkel B.J."/>
            <person name="Hornburger P."/>
            <person name="Mueller R.-W."/>
            <person name="Bruemmer F."/>
            <person name="Labrenz M."/>
            <person name="Spormann A.M."/>
            <person name="Op den Camp H."/>
            <person name="Overmann J."/>
            <person name="Amann R."/>
            <person name="Jetten M.S.M."/>
            <person name="Mascher T."/>
            <person name="Medema M.H."/>
            <person name="Devos D.P."/>
            <person name="Kaster A.-K."/>
            <person name="Ovreas L."/>
            <person name="Rohde M."/>
            <person name="Galperin M.Y."/>
            <person name="Jogler C."/>
        </authorList>
    </citation>
    <scope>NUCLEOTIDE SEQUENCE [LARGE SCALE GENOMIC DNA]</scope>
    <source>
        <strain evidence="11 12">Pan265</strain>
    </source>
</reference>
<dbReference type="SUPFAM" id="SSF52540">
    <property type="entry name" value="P-loop containing nucleoside triphosphate hydrolases"/>
    <property type="match status" value="1"/>
</dbReference>
<evidence type="ECO:0000256" key="6">
    <source>
        <dbReference type="ARBA" id="ARBA00023125"/>
    </source>
</evidence>
<keyword evidence="6 7" id="KW-0238">DNA-binding</keyword>
<dbReference type="SMART" id="SM00382">
    <property type="entry name" value="AAA"/>
    <property type="match status" value="1"/>
</dbReference>
<evidence type="ECO:0000256" key="2">
    <source>
        <dbReference type="ARBA" id="ARBA00022705"/>
    </source>
</evidence>
<keyword evidence="3 7" id="KW-0547">Nucleotide-binding</keyword>
<dbReference type="Pfam" id="PF00308">
    <property type="entry name" value="Bac_DnaA"/>
    <property type="match status" value="1"/>
</dbReference>
<dbReference type="InterPro" id="IPR038454">
    <property type="entry name" value="DnaA_N_sf"/>
</dbReference>
<sequence length="485" mass="52939">MSAICTAADDIPARIASHLADQIGSRKYTMWFDGTAHLDFDAEVQALRLTVPNDFAANWINQNFRGALTRAVERAVGGPARVEIAIDPKEFRIAASAQALAVQPAAAAPQAAAASAALAHGVNAGSRCPLLRHRLERFVVGPSNELAYTAALRLAEGDSHPYGPLFIHGGCGLGKTHLLQGICRRVMELDPGASVVYMTGEQFTNEFITAVRGNKIDRFRSRIRKLSLLAVDDVHFLADKQATQEEFLHSFEQIEMAGARVIMASDSHPRTIKRFGEGLRSRCLRGLVVQVQVPDDATRGRLLRELATRLELRLTDDAASLVMARWQGSVRELEGMLRTLHALVTLGQARGLSLSGIIDREVVKRALADDREAGPRRPLRYEEIVAEVERQTGVSRGMIAGGSRKPVAVLARSVCIHLTRKLTSMSFPEIATAMGKKTHSTVVTADKRMLRLLMDGKPMRFPGPVGEVTPRQLADRVQGCLMRGG</sequence>
<dbReference type="GO" id="GO:0006275">
    <property type="term" value="P:regulation of DNA replication"/>
    <property type="evidence" value="ECO:0007669"/>
    <property type="project" value="InterPro"/>
</dbReference>
<dbReference type="Proteomes" id="UP000320386">
    <property type="component" value="Chromosome"/>
</dbReference>
<keyword evidence="2 7" id="KW-0235">DNA replication</keyword>
<dbReference type="Pfam" id="PF11638">
    <property type="entry name" value="DnaA_N"/>
    <property type="match status" value="1"/>
</dbReference>
<proteinExistence type="inferred from homology"/>
<keyword evidence="5" id="KW-0446">Lipid-binding</keyword>
<dbReference type="InterPro" id="IPR013317">
    <property type="entry name" value="DnaA_dom"/>
</dbReference>
<dbReference type="CDD" id="cd00009">
    <property type="entry name" value="AAA"/>
    <property type="match status" value="1"/>
</dbReference>
<dbReference type="InterPro" id="IPR018312">
    <property type="entry name" value="Chromosome_initiator_DnaA_CS"/>
</dbReference>
<keyword evidence="12" id="KW-1185">Reference proteome</keyword>
<comment type="function">
    <text evidence="7">Plays an essential role in the initiation and regulation of chromosomal replication. ATP-DnaA binds to the origin of replication (oriC) to initiate formation of the DNA replication initiation complex once per cell cycle. Binds the DnaA box (a 9 base pair repeat at the origin) and separates the double-stranded (ds)DNA. Forms a right-handed helical filament on oriC DNA; dsDNA binds to the exterior of the filament while single-stranded (ss)DNA is stabiized in the filament's interior. The ATP-DnaA-oriC complex binds and stabilizes one strand of the AT-rich DNA unwinding element (DUE), permitting loading of DNA polymerase. After initiation quickly degrades to an ADP-DnaA complex that is not apt for DNA replication. Binds acidic phospholipids.</text>
</comment>
<dbReference type="InterPro" id="IPR024633">
    <property type="entry name" value="DnaA_N_dom"/>
</dbReference>
<comment type="similarity">
    <text evidence="8">Belongs to the DnaA family.</text>
</comment>
<dbReference type="PANTHER" id="PTHR30050">
    <property type="entry name" value="CHROMOSOMAL REPLICATION INITIATOR PROTEIN DNAA"/>
    <property type="match status" value="1"/>
</dbReference>
<dbReference type="AlphaFoldDB" id="A0A518BT85"/>
<evidence type="ECO:0000256" key="5">
    <source>
        <dbReference type="ARBA" id="ARBA00023121"/>
    </source>
</evidence>
<organism evidence="11 12">
    <name type="scientific">Mucisphaera calidilacus</name>
    <dbReference type="NCBI Taxonomy" id="2527982"/>
    <lineage>
        <taxon>Bacteria</taxon>
        <taxon>Pseudomonadati</taxon>
        <taxon>Planctomycetota</taxon>
        <taxon>Phycisphaerae</taxon>
        <taxon>Phycisphaerales</taxon>
        <taxon>Phycisphaeraceae</taxon>
        <taxon>Mucisphaera</taxon>
    </lineage>
</organism>
<dbReference type="KEGG" id="mcad:Pan265_00010"/>
<dbReference type="GO" id="GO:0005886">
    <property type="term" value="C:plasma membrane"/>
    <property type="evidence" value="ECO:0007669"/>
    <property type="project" value="TreeGrafter"/>
</dbReference>
<dbReference type="Gene3D" id="1.10.1750.10">
    <property type="match status" value="1"/>
</dbReference>
<dbReference type="PRINTS" id="PR00051">
    <property type="entry name" value="DNAA"/>
</dbReference>
<dbReference type="RefSeq" id="WP_236254494.1">
    <property type="nucleotide sequence ID" value="NZ_CP036280.1"/>
</dbReference>
<dbReference type="GO" id="GO:0005524">
    <property type="term" value="F:ATP binding"/>
    <property type="evidence" value="ECO:0007669"/>
    <property type="project" value="UniProtKB-KW"/>
</dbReference>
<accession>A0A518BT85</accession>
<evidence type="ECO:0000313" key="11">
    <source>
        <dbReference type="EMBL" id="QDU70180.1"/>
    </source>
</evidence>